<keyword evidence="5 8" id="KW-0862">Zinc</keyword>
<evidence type="ECO:0000256" key="4">
    <source>
        <dbReference type="ARBA" id="ARBA00022741"/>
    </source>
</evidence>
<dbReference type="GO" id="GO:0043138">
    <property type="term" value="F:3'-5' DNA helicase activity"/>
    <property type="evidence" value="ECO:0007669"/>
    <property type="project" value="TreeGrafter"/>
</dbReference>
<feature type="region of interest" description="Disordered" evidence="9">
    <location>
        <begin position="141"/>
        <end position="161"/>
    </location>
</feature>
<proteinExistence type="inferred from homology"/>
<dbReference type="GO" id="GO:0008270">
    <property type="term" value="F:zinc ion binding"/>
    <property type="evidence" value="ECO:0007669"/>
    <property type="project" value="UniProtKB-UniRule"/>
</dbReference>
<evidence type="ECO:0000256" key="9">
    <source>
        <dbReference type="SAM" id="MobiDB-lite"/>
    </source>
</evidence>
<dbReference type="Gene3D" id="3.40.50.300">
    <property type="entry name" value="P-loop containing nucleotide triphosphate hydrolases"/>
    <property type="match status" value="1"/>
</dbReference>
<dbReference type="InterPro" id="IPR027417">
    <property type="entry name" value="P-loop_NTPase"/>
</dbReference>
<dbReference type="RefSeq" id="WP_069115004.1">
    <property type="nucleotide sequence ID" value="NZ_FNUC01000003.1"/>
</dbReference>
<feature type="binding site" evidence="8">
    <location>
        <position position="407"/>
    </location>
    <ligand>
        <name>Zn(2+)</name>
        <dbReference type="ChEBI" id="CHEBI:29105"/>
        <label>1</label>
    </ligand>
</feature>
<feature type="binding site" evidence="8">
    <location>
        <position position="416"/>
    </location>
    <ligand>
        <name>Zn(2+)</name>
        <dbReference type="ChEBI" id="CHEBI:29105"/>
        <label>2</label>
    </ligand>
</feature>
<feature type="binding site" evidence="8">
    <location>
        <position position="410"/>
    </location>
    <ligand>
        <name>Zn(2+)</name>
        <dbReference type="ChEBI" id="CHEBI:29105"/>
        <label>1</label>
    </ligand>
</feature>
<feature type="domain" description="Primosomal protein N' 3' DNA-binding" evidence="10">
    <location>
        <begin position="40"/>
        <end position="138"/>
    </location>
</feature>
<keyword evidence="11" id="KW-0378">Hydrolase</keyword>
<keyword evidence="12" id="KW-1185">Reference proteome</keyword>
<keyword evidence="2 8" id="KW-0235">DNA replication</keyword>
<keyword evidence="1 8" id="KW-0639">Primosome</keyword>
<evidence type="ECO:0000256" key="6">
    <source>
        <dbReference type="ARBA" id="ARBA00022840"/>
    </source>
</evidence>
<reference evidence="12" key="1">
    <citation type="submission" date="2016-10" db="EMBL/GenBank/DDBJ databases">
        <authorList>
            <person name="Varghese N."/>
            <person name="Submissions S."/>
        </authorList>
    </citation>
    <scope>NUCLEOTIDE SEQUENCE [LARGE SCALE GENOMIC DNA]</scope>
    <source>
        <strain evidence="12">DSM 45237</strain>
    </source>
</reference>
<dbReference type="STRING" id="561176.SAMN04488561_2605"/>
<evidence type="ECO:0000256" key="2">
    <source>
        <dbReference type="ARBA" id="ARBA00022705"/>
    </source>
</evidence>
<dbReference type="InterPro" id="IPR042115">
    <property type="entry name" value="PriA_3primeBD_sf"/>
</dbReference>
<comment type="caution">
    <text evidence="8">As this protein does not have any detectable helicase domains, it probably does not have helicase activity.</text>
</comment>
<dbReference type="InterPro" id="IPR041222">
    <property type="entry name" value="PriA_3primeBD"/>
</dbReference>
<evidence type="ECO:0000256" key="5">
    <source>
        <dbReference type="ARBA" id="ARBA00022833"/>
    </source>
</evidence>
<evidence type="ECO:0000256" key="7">
    <source>
        <dbReference type="ARBA" id="ARBA00023125"/>
    </source>
</evidence>
<dbReference type="Pfam" id="PF17764">
    <property type="entry name" value="PriA_3primeBD"/>
    <property type="match status" value="1"/>
</dbReference>
<comment type="function">
    <text evidence="8">Initiates the restart of stalled replication forks, which reloads the replicative helicase on sites other than the origin of replication. Recognizes and binds to abandoned replication forks and remodels them to uncover a helicase loading site. Promotes assembly of the primosome at these replication forks.</text>
</comment>
<feature type="binding site" evidence="8">
    <location>
        <position position="434"/>
    </location>
    <ligand>
        <name>Zn(2+)</name>
        <dbReference type="ChEBI" id="CHEBI:29105"/>
        <label>2</label>
    </ligand>
</feature>
<evidence type="ECO:0000313" key="11">
    <source>
        <dbReference type="EMBL" id="SEE76436.1"/>
    </source>
</evidence>
<dbReference type="InterPro" id="IPR005259">
    <property type="entry name" value="PriA"/>
</dbReference>
<dbReference type="GO" id="GO:1990077">
    <property type="term" value="C:primosome complex"/>
    <property type="evidence" value="ECO:0007669"/>
    <property type="project" value="UniProtKB-UniRule"/>
</dbReference>
<gene>
    <name evidence="8" type="primary">priA</name>
    <name evidence="11" type="ORF">SAMN04488561_2605</name>
</gene>
<comment type="similarity">
    <text evidence="8">Belongs to the helicase family. PriA subfamily.</text>
</comment>
<dbReference type="PANTHER" id="PTHR30580:SF0">
    <property type="entry name" value="PRIMOSOMAL PROTEIN N"/>
    <property type="match status" value="1"/>
</dbReference>
<dbReference type="AlphaFoldDB" id="A0A1H5LHB9"/>
<keyword evidence="7 8" id="KW-0238">DNA-binding</keyword>
<evidence type="ECO:0000256" key="8">
    <source>
        <dbReference type="HAMAP-Rule" id="MF_00983"/>
    </source>
</evidence>
<dbReference type="GO" id="GO:0003677">
    <property type="term" value="F:DNA binding"/>
    <property type="evidence" value="ECO:0007669"/>
    <property type="project" value="UniProtKB-UniRule"/>
</dbReference>
<keyword evidence="4 8" id="KW-0547">Nucleotide-binding</keyword>
<keyword evidence="11" id="KW-0347">Helicase</keyword>
<dbReference type="GO" id="GO:0006270">
    <property type="term" value="P:DNA replication initiation"/>
    <property type="evidence" value="ECO:0007669"/>
    <property type="project" value="TreeGrafter"/>
</dbReference>
<dbReference type="PANTHER" id="PTHR30580">
    <property type="entry name" value="PRIMOSOMAL PROTEIN N"/>
    <property type="match status" value="1"/>
</dbReference>
<feature type="region of interest" description="Disordered" evidence="9">
    <location>
        <begin position="1"/>
        <end position="31"/>
    </location>
</feature>
<evidence type="ECO:0000256" key="3">
    <source>
        <dbReference type="ARBA" id="ARBA00022723"/>
    </source>
</evidence>
<comment type="cofactor">
    <cofactor evidence="8">
        <name>Zn(2+)</name>
        <dbReference type="ChEBI" id="CHEBI:29105"/>
    </cofactor>
    <text evidence="8">Binds 2 zinc ions per subunit.</text>
</comment>
<sequence length="673" mass="69791">MSASEPAEPDQLALVAAPGRRRFRTREPEPVADERPVASVLVDVGLPHLDRPFDYLVPASMDDDAVVGARVSVRFAGTDHDGFVVARKDSSDHDGKLARLRRVVSAEPVLAPEIVALARAVADRYAGTVSDVLRLAVPPRHATAEKAASPEPPAAPERPEPGGWAEHVDGVALLDALAGGGAPRAVWNPGPAADWPDLVARLVATTLSAGRGALVVLPDGRDLELASAALTALLGAGSHVELAADAGPSTRYKRWLAVRRGAVRAVVGTRSAAFAPVHDLGLVVLWDDGDDLHAEPRAPYPHAREVLLLRAFQAGAAAVVGGFARTAEAEQLVATGWARPVTPSRPAVRAAAPRVHSSGDDHEQARDEAARTARLPSLAWRTARAGLGRGPVLVQVPRAGYLPGVACGRCRTPARCTACSGPLVLGQADRPPRCAWCATEYPSWRCGECGHGALRATVVGVRRTAEELGRAFPGVPVLLSRGEAVRSSVDAEPALVVATPGAEPVASGGYAAALLLDGTALLARTGLRAAEEALRRWLRAAALVRPGTMGGEIVVVADPGAPAVQALVRWDPAGFAGRELAERAALHLPPAARVAELTGAAADVDDLLMHLDLPDGAEVIGPVPVDDGARAMIRAPRAAGTALAGALRSAAGIRSARRTGGSVRVRVDPVDFG</sequence>
<feature type="binding site" evidence="8">
    <location>
        <position position="419"/>
    </location>
    <ligand>
        <name>Zn(2+)</name>
        <dbReference type="ChEBI" id="CHEBI:29105"/>
        <label>2</label>
    </ligand>
</feature>
<name>A0A1H5LHB9_9ACTN</name>
<accession>A0A1H5LHB9</accession>
<dbReference type="OrthoDB" id="3177118at2"/>
<dbReference type="Proteomes" id="UP000181980">
    <property type="component" value="Unassembled WGS sequence"/>
</dbReference>
<dbReference type="GO" id="GO:0006302">
    <property type="term" value="P:double-strand break repair"/>
    <property type="evidence" value="ECO:0007669"/>
    <property type="project" value="InterPro"/>
</dbReference>
<feature type="binding site" evidence="8">
    <location>
        <position position="446"/>
    </location>
    <ligand>
        <name>Zn(2+)</name>
        <dbReference type="ChEBI" id="CHEBI:29105"/>
        <label>1</label>
    </ligand>
</feature>
<organism evidence="11 12">
    <name type="scientific">Jiangella alba</name>
    <dbReference type="NCBI Taxonomy" id="561176"/>
    <lineage>
        <taxon>Bacteria</taxon>
        <taxon>Bacillati</taxon>
        <taxon>Actinomycetota</taxon>
        <taxon>Actinomycetes</taxon>
        <taxon>Jiangellales</taxon>
        <taxon>Jiangellaceae</taxon>
        <taxon>Jiangella</taxon>
    </lineage>
</organism>
<keyword evidence="3 8" id="KW-0479">Metal-binding</keyword>
<dbReference type="GO" id="GO:0006310">
    <property type="term" value="P:DNA recombination"/>
    <property type="evidence" value="ECO:0007669"/>
    <property type="project" value="InterPro"/>
</dbReference>
<protein>
    <recommendedName>
        <fullName evidence="8">Probable replication restart protein PriA</fullName>
    </recommendedName>
    <alternativeName>
        <fullName evidence="8">Putative ATP-dependent DNA helicase PriA</fullName>
    </alternativeName>
</protein>
<dbReference type="EMBL" id="FNUC01000003">
    <property type="protein sequence ID" value="SEE76436.1"/>
    <property type="molecule type" value="Genomic_DNA"/>
</dbReference>
<evidence type="ECO:0000259" key="10">
    <source>
        <dbReference type="Pfam" id="PF17764"/>
    </source>
</evidence>
<feature type="binding site" evidence="8">
    <location>
        <position position="449"/>
    </location>
    <ligand>
        <name>Zn(2+)</name>
        <dbReference type="ChEBI" id="CHEBI:29105"/>
        <label>1</label>
    </ligand>
</feature>
<evidence type="ECO:0000256" key="1">
    <source>
        <dbReference type="ARBA" id="ARBA00022515"/>
    </source>
</evidence>
<dbReference type="Gene3D" id="3.40.1440.60">
    <property type="entry name" value="PriA, 3(prime) DNA-binding domain"/>
    <property type="match status" value="1"/>
</dbReference>
<dbReference type="GO" id="GO:0005524">
    <property type="term" value="F:ATP binding"/>
    <property type="evidence" value="ECO:0007669"/>
    <property type="project" value="UniProtKB-UniRule"/>
</dbReference>
<dbReference type="GO" id="GO:0006269">
    <property type="term" value="P:DNA replication, synthesis of primer"/>
    <property type="evidence" value="ECO:0007669"/>
    <property type="project" value="UniProtKB-KW"/>
</dbReference>
<dbReference type="HAMAP" id="MF_00983">
    <property type="entry name" value="PriA"/>
    <property type="match status" value="1"/>
</dbReference>
<feature type="binding site" evidence="8">
    <location>
        <position position="437"/>
    </location>
    <ligand>
        <name>Zn(2+)</name>
        <dbReference type="ChEBI" id="CHEBI:29105"/>
        <label>2</label>
    </ligand>
</feature>
<keyword evidence="6 8" id="KW-0067">ATP-binding</keyword>
<evidence type="ECO:0000313" key="12">
    <source>
        <dbReference type="Proteomes" id="UP000181980"/>
    </source>
</evidence>
<comment type="subunit">
    <text evidence="8">Component of the replication restart primosome.</text>
</comment>